<proteinExistence type="predicted"/>
<organism evidence="2 3">
    <name type="scientific">Rhodocollybia butyracea</name>
    <dbReference type="NCBI Taxonomy" id="206335"/>
    <lineage>
        <taxon>Eukaryota</taxon>
        <taxon>Fungi</taxon>
        <taxon>Dikarya</taxon>
        <taxon>Basidiomycota</taxon>
        <taxon>Agaricomycotina</taxon>
        <taxon>Agaricomycetes</taxon>
        <taxon>Agaricomycetidae</taxon>
        <taxon>Agaricales</taxon>
        <taxon>Marasmiineae</taxon>
        <taxon>Omphalotaceae</taxon>
        <taxon>Rhodocollybia</taxon>
    </lineage>
</organism>
<comment type="caution">
    <text evidence="2">The sequence shown here is derived from an EMBL/GenBank/DDBJ whole genome shotgun (WGS) entry which is preliminary data.</text>
</comment>
<evidence type="ECO:0000313" key="3">
    <source>
        <dbReference type="Proteomes" id="UP000772434"/>
    </source>
</evidence>
<protein>
    <submittedName>
        <fullName evidence="2">Uncharacterized protein</fullName>
    </submittedName>
</protein>
<feature type="region of interest" description="Disordered" evidence="1">
    <location>
        <begin position="63"/>
        <end position="82"/>
    </location>
</feature>
<gene>
    <name evidence="2" type="ORF">BDP27DRAFT_1455302</name>
</gene>
<dbReference type="Proteomes" id="UP000772434">
    <property type="component" value="Unassembled WGS sequence"/>
</dbReference>
<dbReference type="EMBL" id="JADNRY010000557">
    <property type="protein sequence ID" value="KAF9040502.1"/>
    <property type="molecule type" value="Genomic_DNA"/>
</dbReference>
<feature type="region of interest" description="Disordered" evidence="1">
    <location>
        <begin position="1"/>
        <end position="20"/>
    </location>
</feature>
<sequence length="109" mass="12096">MELGRKKVENGREFGELKRSRRDNEEVVKNFVDVVESHGFVFVRLMGLAGARGWVTARANPSEGVLGGTIAPPPPTEPTFESLSSTLLKTSTHLQTIRPFRPTHIHCTI</sequence>
<dbReference type="AlphaFoldDB" id="A0A9P5P618"/>
<keyword evidence="3" id="KW-1185">Reference proteome</keyword>
<evidence type="ECO:0000256" key="1">
    <source>
        <dbReference type="SAM" id="MobiDB-lite"/>
    </source>
</evidence>
<name>A0A9P5P618_9AGAR</name>
<reference evidence="2" key="1">
    <citation type="submission" date="2020-11" db="EMBL/GenBank/DDBJ databases">
        <authorList>
            <consortium name="DOE Joint Genome Institute"/>
            <person name="Ahrendt S."/>
            <person name="Riley R."/>
            <person name="Andreopoulos W."/>
            <person name="Labutti K."/>
            <person name="Pangilinan J."/>
            <person name="Ruiz-Duenas F.J."/>
            <person name="Barrasa J.M."/>
            <person name="Sanchez-Garcia M."/>
            <person name="Camarero S."/>
            <person name="Miyauchi S."/>
            <person name="Serrano A."/>
            <person name="Linde D."/>
            <person name="Babiker R."/>
            <person name="Drula E."/>
            <person name="Ayuso-Fernandez I."/>
            <person name="Pacheco R."/>
            <person name="Padilla G."/>
            <person name="Ferreira P."/>
            <person name="Barriuso J."/>
            <person name="Kellner H."/>
            <person name="Castanera R."/>
            <person name="Alfaro M."/>
            <person name="Ramirez L."/>
            <person name="Pisabarro A.G."/>
            <person name="Kuo A."/>
            <person name="Tritt A."/>
            <person name="Lipzen A."/>
            <person name="He G."/>
            <person name="Yan M."/>
            <person name="Ng V."/>
            <person name="Cullen D."/>
            <person name="Martin F."/>
            <person name="Rosso M.-N."/>
            <person name="Henrissat B."/>
            <person name="Hibbett D."/>
            <person name="Martinez A.T."/>
            <person name="Grigoriev I.V."/>
        </authorList>
    </citation>
    <scope>NUCLEOTIDE SEQUENCE</scope>
    <source>
        <strain evidence="2">AH 40177</strain>
    </source>
</reference>
<evidence type="ECO:0000313" key="2">
    <source>
        <dbReference type="EMBL" id="KAF9040502.1"/>
    </source>
</evidence>
<accession>A0A9P5P618</accession>